<accession>A0A918FZ11</accession>
<keyword evidence="2" id="KW-1185">Reference proteome</keyword>
<sequence length="82" mass="8681">MVLAVPLTLLTLVAAHFRWTAPTITPSDTRDDDASAGIVLSCVVTLAAAETAAAPWLMPSARRSMPWWWILPALLLGLVAGA</sequence>
<reference evidence="1" key="1">
    <citation type="journal article" date="2014" name="Int. J. Syst. Evol. Microbiol.">
        <title>Complete genome sequence of Corynebacterium casei LMG S-19264T (=DSM 44701T), isolated from a smear-ripened cheese.</title>
        <authorList>
            <consortium name="US DOE Joint Genome Institute (JGI-PGF)"/>
            <person name="Walter F."/>
            <person name="Albersmeier A."/>
            <person name="Kalinowski J."/>
            <person name="Ruckert C."/>
        </authorList>
    </citation>
    <scope>NUCLEOTIDE SEQUENCE</scope>
    <source>
        <strain evidence="1">JCM 4386</strain>
    </source>
</reference>
<organism evidence="1 2">
    <name type="scientific">Streptomyces humidus</name>
    <dbReference type="NCBI Taxonomy" id="52259"/>
    <lineage>
        <taxon>Bacteria</taxon>
        <taxon>Bacillati</taxon>
        <taxon>Actinomycetota</taxon>
        <taxon>Actinomycetes</taxon>
        <taxon>Kitasatosporales</taxon>
        <taxon>Streptomycetaceae</taxon>
        <taxon>Streptomyces</taxon>
    </lineage>
</organism>
<protein>
    <submittedName>
        <fullName evidence="1">Uncharacterized protein</fullName>
    </submittedName>
</protein>
<dbReference type="RefSeq" id="WP_190151563.1">
    <property type="nucleotide sequence ID" value="NZ_BMTL01000022.1"/>
</dbReference>
<comment type="caution">
    <text evidence="1">The sequence shown here is derived from an EMBL/GenBank/DDBJ whole genome shotgun (WGS) entry which is preliminary data.</text>
</comment>
<proteinExistence type="predicted"/>
<dbReference type="AlphaFoldDB" id="A0A918FZ11"/>
<name>A0A918FZ11_9ACTN</name>
<gene>
    <name evidence="1" type="ORF">GCM10010269_50170</name>
</gene>
<reference evidence="1" key="2">
    <citation type="submission" date="2020-09" db="EMBL/GenBank/DDBJ databases">
        <authorList>
            <person name="Sun Q."/>
            <person name="Ohkuma M."/>
        </authorList>
    </citation>
    <scope>NUCLEOTIDE SEQUENCE</scope>
    <source>
        <strain evidence="1">JCM 4386</strain>
    </source>
</reference>
<evidence type="ECO:0000313" key="1">
    <source>
        <dbReference type="EMBL" id="GGS05285.1"/>
    </source>
</evidence>
<dbReference type="Proteomes" id="UP000606194">
    <property type="component" value="Unassembled WGS sequence"/>
</dbReference>
<evidence type="ECO:0000313" key="2">
    <source>
        <dbReference type="Proteomes" id="UP000606194"/>
    </source>
</evidence>
<dbReference type="EMBL" id="BMTL01000022">
    <property type="protein sequence ID" value="GGS05285.1"/>
    <property type="molecule type" value="Genomic_DNA"/>
</dbReference>